<dbReference type="RefSeq" id="WP_078789272.1">
    <property type="nucleotide sequence ID" value="NZ_FUWR01000003.1"/>
</dbReference>
<keyword evidence="2" id="KW-1185">Reference proteome</keyword>
<evidence type="ECO:0000313" key="2">
    <source>
        <dbReference type="Proteomes" id="UP000190102"/>
    </source>
</evidence>
<gene>
    <name evidence="1" type="ORF">SAMN02745119_00994</name>
</gene>
<dbReference type="Proteomes" id="UP000190102">
    <property type="component" value="Unassembled WGS sequence"/>
</dbReference>
<organism evidence="1 2">
    <name type="scientific">Trichlorobacter thiogenes</name>
    <dbReference type="NCBI Taxonomy" id="115783"/>
    <lineage>
        <taxon>Bacteria</taxon>
        <taxon>Pseudomonadati</taxon>
        <taxon>Thermodesulfobacteriota</taxon>
        <taxon>Desulfuromonadia</taxon>
        <taxon>Geobacterales</taxon>
        <taxon>Geobacteraceae</taxon>
        <taxon>Trichlorobacter</taxon>
    </lineage>
</organism>
<dbReference type="OrthoDB" id="1187122at2"/>
<dbReference type="STRING" id="115783.SAMN02745119_00994"/>
<dbReference type="EMBL" id="FUWR01000003">
    <property type="protein sequence ID" value="SJZ56673.1"/>
    <property type="molecule type" value="Genomic_DNA"/>
</dbReference>
<proteinExistence type="predicted"/>
<sequence>MNWNRFTFLSLASGAVFGLMVFVAGTVSAEQPDMAARRILYDCQKKAAEYTYNLDKAGDQELFDKHVAECIAASKARPAPTVQLKSVSGSMPICTDADMAWCSPCWMTPNNDWCCKKKNPGQVLPSCGSSSNNATCNYTLCSNGCDGACRKPEKNYYGATNIKITNQTDADVTFMFVTGAVTKPGELGACTDNEKIISYQWIAQNTDWCKDPQAGKEKNAGWCTGTVKKGSSVELKRTGNDAEKCLTGGIHLWPEKASCPSPNGFTQGEFTLNPTNTSTEAVNISLVNGVSYALSINLPGEAWTVQNQTKSVKVIGPNESITGDNNKPGIYPPGCTDCIQLVGELPCKNVPNSRCQATRQCHVQRGGITGGTVEFVIEKKF</sequence>
<protein>
    <submittedName>
        <fullName evidence="1">Uncharacterized protein</fullName>
    </submittedName>
</protein>
<reference evidence="2" key="1">
    <citation type="submission" date="2017-02" db="EMBL/GenBank/DDBJ databases">
        <authorList>
            <person name="Varghese N."/>
            <person name="Submissions S."/>
        </authorList>
    </citation>
    <scope>NUCLEOTIDE SEQUENCE [LARGE SCALE GENOMIC DNA]</scope>
    <source>
        <strain evidence="2">ATCC BAA-34</strain>
    </source>
</reference>
<name>A0A1T4LPS2_9BACT</name>
<evidence type="ECO:0000313" key="1">
    <source>
        <dbReference type="EMBL" id="SJZ56673.1"/>
    </source>
</evidence>
<dbReference type="AlphaFoldDB" id="A0A1T4LPS2"/>
<accession>A0A1T4LPS2</accession>